<dbReference type="GO" id="GO:0003700">
    <property type="term" value="F:DNA-binding transcription factor activity"/>
    <property type="evidence" value="ECO:0007669"/>
    <property type="project" value="InterPro"/>
</dbReference>
<dbReference type="InterPro" id="IPR036388">
    <property type="entry name" value="WH-like_DNA-bd_sf"/>
</dbReference>
<dbReference type="SUPFAM" id="SSF46785">
    <property type="entry name" value="Winged helix' DNA-binding domain"/>
    <property type="match status" value="1"/>
</dbReference>
<dbReference type="InterPro" id="IPR000835">
    <property type="entry name" value="HTH_MarR-typ"/>
</dbReference>
<dbReference type="SMART" id="SM00347">
    <property type="entry name" value="HTH_MARR"/>
    <property type="match status" value="1"/>
</dbReference>
<keyword evidence="1" id="KW-0805">Transcription regulation</keyword>
<evidence type="ECO:0000256" key="1">
    <source>
        <dbReference type="ARBA" id="ARBA00023015"/>
    </source>
</evidence>
<dbReference type="PANTHER" id="PTHR39515:SF2">
    <property type="entry name" value="HTH-TYPE TRANSCRIPTIONAL REGULATOR RV0880"/>
    <property type="match status" value="1"/>
</dbReference>
<keyword evidence="3" id="KW-0804">Transcription</keyword>
<dbReference type="PROSITE" id="PS50995">
    <property type="entry name" value="HTH_MARR_2"/>
    <property type="match status" value="1"/>
</dbReference>
<name>A0AAU3GP49_9ACTN</name>
<protein>
    <submittedName>
        <fullName evidence="5">MarR family transcriptional regulator</fullName>
    </submittedName>
</protein>
<dbReference type="PANTHER" id="PTHR39515">
    <property type="entry name" value="CONSERVED PROTEIN"/>
    <property type="match status" value="1"/>
</dbReference>
<sequence>MTPRPGAEAASELAHLLSALWKVMVRATPAYGSMPVLESQVSILRTLVAVGPVAPAAVAEELRLARSTVSNLVRGLVDEGLVERRPSEVDGRSVLLAPTAHGYAVLERFRKERVRVVDSALAEIPSADADRLAAALPALRMLLAEFERMGDEVTGHTP</sequence>
<dbReference type="AlphaFoldDB" id="A0AAU3GP49"/>
<dbReference type="InterPro" id="IPR023187">
    <property type="entry name" value="Tscrpt_reg_MarR-type_CS"/>
</dbReference>
<evidence type="ECO:0000256" key="2">
    <source>
        <dbReference type="ARBA" id="ARBA00023125"/>
    </source>
</evidence>
<feature type="domain" description="HTH marR-type" evidence="4">
    <location>
        <begin position="10"/>
        <end position="148"/>
    </location>
</feature>
<dbReference type="InterPro" id="IPR036390">
    <property type="entry name" value="WH_DNA-bd_sf"/>
</dbReference>
<accession>A0AAU3GP49</accession>
<evidence type="ECO:0000256" key="3">
    <source>
        <dbReference type="ARBA" id="ARBA00023163"/>
    </source>
</evidence>
<dbReference type="PROSITE" id="PS01117">
    <property type="entry name" value="HTH_MARR_1"/>
    <property type="match status" value="1"/>
</dbReference>
<reference evidence="5" key="1">
    <citation type="submission" date="2022-10" db="EMBL/GenBank/DDBJ databases">
        <title>The complete genomes of actinobacterial strains from the NBC collection.</title>
        <authorList>
            <person name="Joergensen T.S."/>
            <person name="Alvarez Arevalo M."/>
            <person name="Sterndorff E.B."/>
            <person name="Faurdal D."/>
            <person name="Vuksanovic O."/>
            <person name="Mourched A.-S."/>
            <person name="Charusanti P."/>
            <person name="Shaw S."/>
            <person name="Blin K."/>
            <person name="Weber T."/>
        </authorList>
    </citation>
    <scope>NUCLEOTIDE SEQUENCE</scope>
    <source>
        <strain evidence="5">NBC_01401</strain>
    </source>
</reference>
<dbReference type="GO" id="GO:0003677">
    <property type="term" value="F:DNA binding"/>
    <property type="evidence" value="ECO:0007669"/>
    <property type="project" value="UniProtKB-KW"/>
</dbReference>
<evidence type="ECO:0000259" key="4">
    <source>
        <dbReference type="PROSITE" id="PS50995"/>
    </source>
</evidence>
<dbReference type="EMBL" id="CP109535">
    <property type="protein sequence ID" value="WTY94738.1"/>
    <property type="molecule type" value="Genomic_DNA"/>
</dbReference>
<keyword evidence="2" id="KW-0238">DNA-binding</keyword>
<dbReference type="Pfam" id="PF12802">
    <property type="entry name" value="MarR_2"/>
    <property type="match status" value="1"/>
</dbReference>
<evidence type="ECO:0000313" key="5">
    <source>
        <dbReference type="EMBL" id="WTY94738.1"/>
    </source>
</evidence>
<proteinExistence type="predicted"/>
<gene>
    <name evidence="5" type="ORF">OG626_07410</name>
</gene>
<dbReference type="InterPro" id="IPR052526">
    <property type="entry name" value="HTH-type_Bedaq_tolerance"/>
</dbReference>
<dbReference type="Gene3D" id="1.10.10.10">
    <property type="entry name" value="Winged helix-like DNA-binding domain superfamily/Winged helix DNA-binding domain"/>
    <property type="match status" value="1"/>
</dbReference>
<organism evidence="5">
    <name type="scientific">Streptomyces sp. NBC_01401</name>
    <dbReference type="NCBI Taxonomy" id="2903854"/>
    <lineage>
        <taxon>Bacteria</taxon>
        <taxon>Bacillati</taxon>
        <taxon>Actinomycetota</taxon>
        <taxon>Actinomycetes</taxon>
        <taxon>Kitasatosporales</taxon>
        <taxon>Streptomycetaceae</taxon>
        <taxon>Streptomyces</taxon>
    </lineage>
</organism>